<accession>A0A225UWI6</accession>
<gene>
    <name evidence="1" type="ORF">PHMEG_00031952</name>
</gene>
<name>A0A225UWI6_9STRA</name>
<evidence type="ECO:0000313" key="2">
    <source>
        <dbReference type="Proteomes" id="UP000198211"/>
    </source>
</evidence>
<dbReference type="Proteomes" id="UP000198211">
    <property type="component" value="Unassembled WGS sequence"/>
</dbReference>
<evidence type="ECO:0000313" key="1">
    <source>
        <dbReference type="EMBL" id="OWY97500.1"/>
    </source>
</evidence>
<sequence>MPLMAEQKQTTGSGWSNFRIWSERASYPDQCVFRCLCESAPEHVRKAMLTRLDSGLINHI</sequence>
<protein>
    <submittedName>
        <fullName evidence="1">Uncharacterized protein</fullName>
    </submittedName>
</protein>
<reference evidence="2" key="1">
    <citation type="submission" date="2017-03" db="EMBL/GenBank/DDBJ databases">
        <title>Phytopthora megakarya and P. palmivora, two closely related causual agents of cacao black pod achieved similar genome size and gene model numbers by different mechanisms.</title>
        <authorList>
            <person name="Ali S."/>
            <person name="Shao J."/>
            <person name="Larry D.J."/>
            <person name="Kronmiller B."/>
            <person name="Shen D."/>
            <person name="Strem M.D."/>
            <person name="Melnick R.L."/>
            <person name="Guiltinan M.J."/>
            <person name="Tyler B.M."/>
            <person name="Meinhardt L.W."/>
            <person name="Bailey B.A."/>
        </authorList>
    </citation>
    <scope>NUCLEOTIDE SEQUENCE [LARGE SCALE GENOMIC DNA]</scope>
    <source>
        <strain evidence="2">zdho120</strain>
    </source>
</reference>
<dbReference type="EMBL" id="NBNE01010388">
    <property type="protein sequence ID" value="OWY97500.1"/>
    <property type="molecule type" value="Genomic_DNA"/>
</dbReference>
<proteinExistence type="predicted"/>
<dbReference type="AlphaFoldDB" id="A0A225UWI6"/>
<keyword evidence="2" id="KW-1185">Reference proteome</keyword>
<comment type="caution">
    <text evidence="1">The sequence shown here is derived from an EMBL/GenBank/DDBJ whole genome shotgun (WGS) entry which is preliminary data.</text>
</comment>
<organism evidence="1 2">
    <name type="scientific">Phytophthora megakarya</name>
    <dbReference type="NCBI Taxonomy" id="4795"/>
    <lineage>
        <taxon>Eukaryota</taxon>
        <taxon>Sar</taxon>
        <taxon>Stramenopiles</taxon>
        <taxon>Oomycota</taxon>
        <taxon>Peronosporomycetes</taxon>
        <taxon>Peronosporales</taxon>
        <taxon>Peronosporaceae</taxon>
        <taxon>Phytophthora</taxon>
    </lineage>
</organism>